<evidence type="ECO:0000313" key="1">
    <source>
        <dbReference type="EMBL" id="TPX74957.1"/>
    </source>
</evidence>
<accession>A0A507FIQ4</accession>
<sequence length="187" mass="21869">MASPQHSADKLATAQMLRDVLADVLERKPDDPILFIREYLQNAVTYQTSFSTIQAFNHATAYPWNSLKYWERLVVSFDLLKSKKPPQHVHVDRFRDYLQFYLQDYKGIQTSLIQVAVSWLDFEETVSFDTFAMANVIFSIFDEYMRHVIVLYKFKAQNGLVPLSTLRQIFFEVAHLDEDVIGDELSF</sequence>
<keyword evidence="2" id="KW-1185">Reference proteome</keyword>
<comment type="caution">
    <text evidence="1">The sequence shown here is derived from an EMBL/GenBank/DDBJ whole genome shotgun (WGS) entry which is preliminary data.</text>
</comment>
<gene>
    <name evidence="1" type="ORF">CcCBS67573_g03766</name>
</gene>
<reference evidence="1 2" key="1">
    <citation type="journal article" date="2019" name="Sci. Rep.">
        <title>Comparative genomics of chytrid fungi reveal insights into the obligate biotrophic and pathogenic lifestyle of Synchytrium endobioticum.</title>
        <authorList>
            <person name="van de Vossenberg B.T.L.H."/>
            <person name="Warris S."/>
            <person name="Nguyen H.D.T."/>
            <person name="van Gent-Pelzer M.P.E."/>
            <person name="Joly D.L."/>
            <person name="van de Geest H.C."/>
            <person name="Bonants P.J.M."/>
            <person name="Smith D.S."/>
            <person name="Levesque C.A."/>
            <person name="van der Lee T.A.J."/>
        </authorList>
    </citation>
    <scope>NUCLEOTIDE SEQUENCE [LARGE SCALE GENOMIC DNA]</scope>
    <source>
        <strain evidence="1 2">CBS 675.73</strain>
    </source>
</reference>
<dbReference type="Proteomes" id="UP000320333">
    <property type="component" value="Unassembled WGS sequence"/>
</dbReference>
<dbReference type="Gene3D" id="1.20.890.10">
    <property type="entry name" value="cAMP-dependent protein kinase regulatory subunit, dimerization-anchoring domain"/>
    <property type="match status" value="1"/>
</dbReference>
<organism evidence="1 2">
    <name type="scientific">Chytriomyces confervae</name>
    <dbReference type="NCBI Taxonomy" id="246404"/>
    <lineage>
        <taxon>Eukaryota</taxon>
        <taxon>Fungi</taxon>
        <taxon>Fungi incertae sedis</taxon>
        <taxon>Chytridiomycota</taxon>
        <taxon>Chytridiomycota incertae sedis</taxon>
        <taxon>Chytridiomycetes</taxon>
        <taxon>Chytridiales</taxon>
        <taxon>Chytriomycetaceae</taxon>
        <taxon>Chytriomyces</taxon>
    </lineage>
</organism>
<dbReference type="EMBL" id="QEAP01000101">
    <property type="protein sequence ID" value="TPX74957.1"/>
    <property type="molecule type" value="Genomic_DNA"/>
</dbReference>
<dbReference type="AlphaFoldDB" id="A0A507FIQ4"/>
<name>A0A507FIQ4_9FUNG</name>
<protein>
    <submittedName>
        <fullName evidence="1">Uncharacterized protein</fullName>
    </submittedName>
</protein>
<evidence type="ECO:0000313" key="2">
    <source>
        <dbReference type="Proteomes" id="UP000320333"/>
    </source>
</evidence>
<dbReference type="OrthoDB" id="2148950at2759"/>
<proteinExistence type="predicted"/>